<dbReference type="PANTHER" id="PTHR30404">
    <property type="entry name" value="N-ACETYLMURAMOYL-L-ALANINE AMIDASE"/>
    <property type="match status" value="1"/>
</dbReference>
<evidence type="ECO:0000313" key="5">
    <source>
        <dbReference type="EMBL" id="MBD8037170.1"/>
    </source>
</evidence>
<dbReference type="PIRSF" id="PIRSF037846">
    <property type="entry name" value="Autolysin_YrvJ_prd"/>
    <property type="match status" value="1"/>
</dbReference>
<feature type="domain" description="SH3b" evidence="4">
    <location>
        <begin position="191"/>
        <end position="254"/>
    </location>
</feature>
<proteinExistence type="predicted"/>
<dbReference type="RefSeq" id="WP_191700237.1">
    <property type="nucleotide sequence ID" value="NZ_JACSPZ010000004.1"/>
</dbReference>
<feature type="domain" description="SH3b" evidence="4">
    <location>
        <begin position="266"/>
        <end position="330"/>
    </location>
</feature>
<feature type="domain" description="SH3b" evidence="4">
    <location>
        <begin position="33"/>
        <end position="95"/>
    </location>
</feature>
<evidence type="ECO:0000259" key="4">
    <source>
        <dbReference type="PROSITE" id="PS51781"/>
    </source>
</evidence>
<dbReference type="InterPro" id="IPR003646">
    <property type="entry name" value="SH3-like_bac-type"/>
</dbReference>
<reference evidence="5 6" key="1">
    <citation type="submission" date="2020-08" db="EMBL/GenBank/DDBJ databases">
        <title>A Genomic Blueprint of the Chicken Gut Microbiome.</title>
        <authorList>
            <person name="Gilroy R."/>
            <person name="Ravi A."/>
            <person name="Getino M."/>
            <person name="Pursley I."/>
            <person name="Horton D.L."/>
            <person name="Alikhan N.-F."/>
            <person name="Baker D."/>
            <person name="Gharbi K."/>
            <person name="Hall N."/>
            <person name="Watson M."/>
            <person name="Adriaenssens E.M."/>
            <person name="Foster-Nyarko E."/>
            <person name="Jarju S."/>
            <person name="Secka A."/>
            <person name="Antonio M."/>
            <person name="Oren A."/>
            <person name="Chaudhuri R."/>
            <person name="La Ragione R.M."/>
            <person name="Hildebrand F."/>
            <person name="Pallen M.J."/>
        </authorList>
    </citation>
    <scope>NUCLEOTIDE SEQUENCE [LARGE SCALE GENOMIC DNA]</scope>
    <source>
        <strain evidence="5 6">A46</strain>
    </source>
</reference>
<dbReference type="Gene3D" id="2.30.30.40">
    <property type="entry name" value="SH3 Domains"/>
    <property type="match status" value="4"/>
</dbReference>
<comment type="caution">
    <text evidence="5">The sequence shown here is derived from an EMBL/GenBank/DDBJ whole genome shotgun (WGS) entry which is preliminary data.</text>
</comment>
<feature type="compositionally biased region" description="Low complexity" evidence="3">
    <location>
        <begin position="170"/>
        <end position="186"/>
    </location>
</feature>
<dbReference type="Pfam" id="PF01520">
    <property type="entry name" value="Amidase_3"/>
    <property type="match status" value="1"/>
</dbReference>
<evidence type="ECO:0000313" key="6">
    <source>
        <dbReference type="Proteomes" id="UP000619101"/>
    </source>
</evidence>
<evidence type="ECO:0000256" key="2">
    <source>
        <dbReference type="ARBA" id="ARBA00023316"/>
    </source>
</evidence>
<dbReference type="CDD" id="cd02696">
    <property type="entry name" value="MurNAc-LAA"/>
    <property type="match status" value="1"/>
</dbReference>
<dbReference type="SUPFAM" id="SSF53187">
    <property type="entry name" value="Zn-dependent exopeptidases"/>
    <property type="match status" value="1"/>
</dbReference>
<dbReference type="Gene3D" id="3.40.630.40">
    <property type="entry name" value="Zn-dependent exopeptidases"/>
    <property type="match status" value="1"/>
</dbReference>
<protein>
    <submittedName>
        <fullName evidence="5">N-acetylmuramoyl-L-alanine amidase</fullName>
    </submittedName>
</protein>
<dbReference type="Proteomes" id="UP000619101">
    <property type="component" value="Unassembled WGS sequence"/>
</dbReference>
<dbReference type="SMART" id="SM00646">
    <property type="entry name" value="Ami_3"/>
    <property type="match status" value="1"/>
</dbReference>
<keyword evidence="1" id="KW-0378">Hydrolase</keyword>
<dbReference type="EMBL" id="JACSPZ010000004">
    <property type="protein sequence ID" value="MBD8037170.1"/>
    <property type="molecule type" value="Genomic_DNA"/>
</dbReference>
<accession>A0ABR8XZ04</accession>
<keyword evidence="6" id="KW-1185">Reference proteome</keyword>
<dbReference type="InterPro" id="IPR002508">
    <property type="entry name" value="MurNAc-LAA_cat"/>
</dbReference>
<dbReference type="PANTHER" id="PTHR30404:SF7">
    <property type="entry name" value="CELL WALL AMIDASE LYTH-RELATED"/>
    <property type="match status" value="1"/>
</dbReference>
<dbReference type="SMART" id="SM00287">
    <property type="entry name" value="SH3b"/>
    <property type="match status" value="4"/>
</dbReference>
<dbReference type="InterPro" id="IPR017293">
    <property type="entry name" value="N-acetylmuramoyl-L-ala_amidase"/>
</dbReference>
<sequence>MNKRKILIGLSLLLLFTSIFPYNFSTSQVAANGEQLFVKAEKLYLREGPGLSYPVLETLKEGTELLSIKKEGDWQHVKYGEMEGWVAAWLVKSADSRSAAKSEKTVIAQVNDLNLRAGPSLSSPVLTKLSSGTESKFLHQEQDWIQIQNGELVGWVFEKYVTIKEETILETPSTPSNNNEESNVTPQQFDPNTFTINVNAVNIRKKPDLTAKKLGVATNGQQFKVISRDHNWVEIEYKKGAKGWIYSFYGTFTKQLKSEQSSKKEQTNNFVTVIYNGTNLRESASTSSNVVTRADAGNTYPIIDNEGDWYKIALNEERTAYVANWVVTENNNATGQTYQNHENQSEDRKKGTLKGVTIVLDAGHGGNDRGTTGARGTDEKDINIMTTELLRSKLQAAGANVVMTRESDVFVDLRKRVAVSHQTNADAFISIHYDAIEDSSVNGFTTYYTNSYQQELAEYVHAGLASKVDLKDRGARFGDYLVLRENRQNAILLELGYLSNPSEERAITTDYYREQATLGIYQGLLNYFDAQLEM</sequence>
<gene>
    <name evidence="5" type="ORF">H9635_10465</name>
</gene>
<organism evidence="5 6">
    <name type="scientific">Solibacillus faecavium</name>
    <dbReference type="NCBI Taxonomy" id="2762221"/>
    <lineage>
        <taxon>Bacteria</taxon>
        <taxon>Bacillati</taxon>
        <taxon>Bacillota</taxon>
        <taxon>Bacilli</taxon>
        <taxon>Bacillales</taxon>
        <taxon>Caryophanaceae</taxon>
        <taxon>Solibacillus</taxon>
    </lineage>
</organism>
<evidence type="ECO:0000256" key="3">
    <source>
        <dbReference type="SAM" id="MobiDB-lite"/>
    </source>
</evidence>
<keyword evidence="2" id="KW-0961">Cell wall biogenesis/degradation</keyword>
<dbReference type="Pfam" id="PF08239">
    <property type="entry name" value="SH3_3"/>
    <property type="match status" value="4"/>
</dbReference>
<feature type="domain" description="SH3b" evidence="4">
    <location>
        <begin position="101"/>
        <end position="165"/>
    </location>
</feature>
<name>A0ABR8XZ04_9BACL</name>
<evidence type="ECO:0000256" key="1">
    <source>
        <dbReference type="ARBA" id="ARBA00022801"/>
    </source>
</evidence>
<feature type="region of interest" description="Disordered" evidence="3">
    <location>
        <begin position="170"/>
        <end position="189"/>
    </location>
</feature>
<dbReference type="PROSITE" id="PS51781">
    <property type="entry name" value="SH3B"/>
    <property type="match status" value="4"/>
</dbReference>
<dbReference type="InterPro" id="IPR050695">
    <property type="entry name" value="N-acetylmuramoyl_amidase_3"/>
</dbReference>